<proteinExistence type="predicted"/>
<dbReference type="PANTHER" id="PTHR43179">
    <property type="entry name" value="RHAMNOSYLTRANSFERASE WBBL"/>
    <property type="match status" value="1"/>
</dbReference>
<organism evidence="2 3">
    <name type="scientific">Salinimicrobium flavum</name>
    <dbReference type="NCBI Taxonomy" id="1737065"/>
    <lineage>
        <taxon>Bacteria</taxon>
        <taxon>Pseudomonadati</taxon>
        <taxon>Bacteroidota</taxon>
        <taxon>Flavobacteriia</taxon>
        <taxon>Flavobacteriales</taxon>
        <taxon>Flavobacteriaceae</taxon>
        <taxon>Salinimicrobium</taxon>
    </lineage>
</organism>
<feature type="domain" description="Glycosyltransferase 2-like" evidence="1">
    <location>
        <begin position="7"/>
        <end position="168"/>
    </location>
</feature>
<sequence length="306" mass="35825">MLSDVYVIIVAYNATQWLEECLQSVSKYQVIVVDNNSSDGTKDLIKKNFPQVNLIEQSENLGFGRANNIGLSRALSSGAKHLFLLNQDAWILEGCVDNLVDLQKKNPQYGVLSPVHLNAKKDKMDVMFSKHISFEYNPYFLSDLVLKKEQKDLYDFPFINAAAWLISRECIETVGGFDPIFFHYGEDINYCSRVRYHGFKIGLSVDNYIVHDRETRKHNLENFTKAYLDYKERNYKVRFASITTPISDELKRKLAELKKDILKNILFLRWKEAHFYFTELTMIRRIIPEIIKSRELNMRKGKHYIN</sequence>
<dbReference type="Pfam" id="PF00535">
    <property type="entry name" value="Glycos_transf_2"/>
    <property type="match status" value="1"/>
</dbReference>
<evidence type="ECO:0000313" key="2">
    <source>
        <dbReference type="EMBL" id="MFD2517947.1"/>
    </source>
</evidence>
<dbReference type="Gene3D" id="3.90.550.10">
    <property type="entry name" value="Spore Coat Polysaccharide Biosynthesis Protein SpsA, Chain A"/>
    <property type="match status" value="1"/>
</dbReference>
<dbReference type="PANTHER" id="PTHR43179:SF7">
    <property type="entry name" value="RHAMNOSYLTRANSFERASE WBBL"/>
    <property type="match status" value="1"/>
</dbReference>
<protein>
    <submittedName>
        <fullName evidence="2">Glycosyltransferase family 2 protein</fullName>
        <ecNumber evidence="2">2.4.-.-</ecNumber>
    </submittedName>
</protein>
<keyword evidence="3" id="KW-1185">Reference proteome</keyword>
<dbReference type="EMBL" id="JBHULT010000008">
    <property type="protein sequence ID" value="MFD2517947.1"/>
    <property type="molecule type" value="Genomic_DNA"/>
</dbReference>
<keyword evidence="2" id="KW-0808">Transferase</keyword>
<comment type="caution">
    <text evidence="2">The sequence shown here is derived from an EMBL/GenBank/DDBJ whole genome shotgun (WGS) entry which is preliminary data.</text>
</comment>
<dbReference type="CDD" id="cd04186">
    <property type="entry name" value="GT_2_like_c"/>
    <property type="match status" value="1"/>
</dbReference>
<reference evidence="3" key="1">
    <citation type="journal article" date="2019" name="Int. J. Syst. Evol. Microbiol.">
        <title>The Global Catalogue of Microorganisms (GCM) 10K type strain sequencing project: providing services to taxonomists for standard genome sequencing and annotation.</title>
        <authorList>
            <consortium name="The Broad Institute Genomics Platform"/>
            <consortium name="The Broad Institute Genome Sequencing Center for Infectious Disease"/>
            <person name="Wu L."/>
            <person name="Ma J."/>
        </authorList>
    </citation>
    <scope>NUCLEOTIDE SEQUENCE [LARGE SCALE GENOMIC DNA]</scope>
    <source>
        <strain evidence="3">KCTC 42585</strain>
    </source>
</reference>
<dbReference type="SUPFAM" id="SSF53448">
    <property type="entry name" value="Nucleotide-diphospho-sugar transferases"/>
    <property type="match status" value="1"/>
</dbReference>
<dbReference type="InterPro" id="IPR029044">
    <property type="entry name" value="Nucleotide-diphossugar_trans"/>
</dbReference>
<evidence type="ECO:0000259" key="1">
    <source>
        <dbReference type="Pfam" id="PF00535"/>
    </source>
</evidence>
<name>A0ABW5IYC8_9FLAO</name>
<gene>
    <name evidence="2" type="ORF">ACFSTG_08590</name>
</gene>
<dbReference type="EC" id="2.4.-.-" evidence="2"/>
<evidence type="ECO:0000313" key="3">
    <source>
        <dbReference type="Proteomes" id="UP001597468"/>
    </source>
</evidence>
<dbReference type="Proteomes" id="UP001597468">
    <property type="component" value="Unassembled WGS sequence"/>
</dbReference>
<keyword evidence="2" id="KW-0328">Glycosyltransferase</keyword>
<dbReference type="RefSeq" id="WP_380751132.1">
    <property type="nucleotide sequence ID" value="NZ_JBHULT010000008.1"/>
</dbReference>
<accession>A0ABW5IYC8</accession>
<dbReference type="InterPro" id="IPR001173">
    <property type="entry name" value="Glyco_trans_2-like"/>
</dbReference>
<dbReference type="GO" id="GO:0016757">
    <property type="term" value="F:glycosyltransferase activity"/>
    <property type="evidence" value="ECO:0007669"/>
    <property type="project" value="UniProtKB-KW"/>
</dbReference>